<protein>
    <submittedName>
        <fullName evidence="1">Uncharacterized protein</fullName>
    </submittedName>
</protein>
<evidence type="ECO:0000313" key="1">
    <source>
        <dbReference type="EMBL" id="MPC07698.1"/>
    </source>
</evidence>
<dbReference type="Proteomes" id="UP000324222">
    <property type="component" value="Unassembled WGS sequence"/>
</dbReference>
<name>A0A5B7CEP3_PORTR</name>
<accession>A0A5B7CEP3</accession>
<gene>
    <name evidence="1" type="ORF">E2C01_000263</name>
</gene>
<dbReference type="AlphaFoldDB" id="A0A5B7CEP3"/>
<reference evidence="1 2" key="1">
    <citation type="submission" date="2019-05" db="EMBL/GenBank/DDBJ databases">
        <title>Another draft genome of Portunus trituberculatus and its Hox gene families provides insights of decapod evolution.</title>
        <authorList>
            <person name="Jeong J.-H."/>
            <person name="Song I."/>
            <person name="Kim S."/>
            <person name="Choi T."/>
            <person name="Kim D."/>
            <person name="Ryu S."/>
            <person name="Kim W."/>
        </authorList>
    </citation>
    <scope>NUCLEOTIDE SEQUENCE [LARGE SCALE GENOMIC DNA]</scope>
    <source>
        <tissue evidence="1">Muscle</tissue>
    </source>
</reference>
<organism evidence="1 2">
    <name type="scientific">Portunus trituberculatus</name>
    <name type="common">Swimming crab</name>
    <name type="synonym">Neptunus trituberculatus</name>
    <dbReference type="NCBI Taxonomy" id="210409"/>
    <lineage>
        <taxon>Eukaryota</taxon>
        <taxon>Metazoa</taxon>
        <taxon>Ecdysozoa</taxon>
        <taxon>Arthropoda</taxon>
        <taxon>Crustacea</taxon>
        <taxon>Multicrustacea</taxon>
        <taxon>Malacostraca</taxon>
        <taxon>Eumalacostraca</taxon>
        <taxon>Eucarida</taxon>
        <taxon>Decapoda</taxon>
        <taxon>Pleocyemata</taxon>
        <taxon>Brachyura</taxon>
        <taxon>Eubrachyura</taxon>
        <taxon>Portunoidea</taxon>
        <taxon>Portunidae</taxon>
        <taxon>Portuninae</taxon>
        <taxon>Portunus</taxon>
    </lineage>
</organism>
<keyword evidence="2" id="KW-1185">Reference proteome</keyword>
<sequence length="74" mass="8179">MLLATTRKGEVKVVRWSMHINASQSVRTLEPQCLSEGRIGRSPRPSLLTSLETATKLIIFLQEGRQSSASALQN</sequence>
<comment type="caution">
    <text evidence="1">The sequence shown here is derived from an EMBL/GenBank/DDBJ whole genome shotgun (WGS) entry which is preliminary data.</text>
</comment>
<evidence type="ECO:0000313" key="2">
    <source>
        <dbReference type="Proteomes" id="UP000324222"/>
    </source>
</evidence>
<proteinExistence type="predicted"/>
<dbReference type="EMBL" id="VSRR010000006">
    <property type="protein sequence ID" value="MPC07698.1"/>
    <property type="molecule type" value="Genomic_DNA"/>
</dbReference>